<feature type="signal peptide" evidence="1">
    <location>
        <begin position="1"/>
        <end position="20"/>
    </location>
</feature>
<dbReference type="PROSITE" id="PS51257">
    <property type="entry name" value="PROKAR_LIPOPROTEIN"/>
    <property type="match status" value="1"/>
</dbReference>
<keyword evidence="1" id="KW-0732">Signal</keyword>
<proteinExistence type="predicted"/>
<dbReference type="Proteomes" id="UP000611723">
    <property type="component" value="Unassembled WGS sequence"/>
</dbReference>
<feature type="chain" id="PRO_5037691524" evidence="1">
    <location>
        <begin position="21"/>
        <end position="79"/>
    </location>
</feature>
<gene>
    <name evidence="2" type="ORF">JKA74_13250</name>
</gene>
<sequence length="79" mass="8863">MKHLMIVIFLSLLFSSCVFDHTAVTEDLGNGYYYLGDGHESQILYDPNQNDEKKGGLIVTGSEVVEYNSNSRYIIAKSI</sequence>
<comment type="caution">
    <text evidence="2">The sequence shown here is derived from an EMBL/GenBank/DDBJ whole genome shotgun (WGS) entry which is preliminary data.</text>
</comment>
<evidence type="ECO:0000313" key="2">
    <source>
        <dbReference type="EMBL" id="MBK6266003.1"/>
    </source>
</evidence>
<name>A0A934WZC7_9BACT</name>
<reference evidence="2" key="1">
    <citation type="submission" date="2021-01" db="EMBL/GenBank/DDBJ databases">
        <title>Marivirga aurantiaca sp. nov., isolated from intertidal surface sediments.</title>
        <authorList>
            <person name="Zhang M."/>
        </authorList>
    </citation>
    <scope>NUCLEOTIDE SEQUENCE</scope>
    <source>
        <strain evidence="2">S37H4</strain>
    </source>
</reference>
<protein>
    <submittedName>
        <fullName evidence="2">Uncharacterized protein</fullName>
    </submittedName>
</protein>
<evidence type="ECO:0000313" key="3">
    <source>
        <dbReference type="Proteomes" id="UP000611723"/>
    </source>
</evidence>
<dbReference type="EMBL" id="JAEQBW010000006">
    <property type="protein sequence ID" value="MBK6266003.1"/>
    <property type="molecule type" value="Genomic_DNA"/>
</dbReference>
<dbReference type="AlphaFoldDB" id="A0A934WZC7"/>
<dbReference type="RefSeq" id="WP_201431687.1">
    <property type="nucleotide sequence ID" value="NZ_JAEQBW010000006.1"/>
</dbReference>
<accession>A0A934WZC7</accession>
<feature type="non-terminal residue" evidence="2">
    <location>
        <position position="79"/>
    </location>
</feature>
<keyword evidence="3" id="KW-1185">Reference proteome</keyword>
<evidence type="ECO:0000256" key="1">
    <source>
        <dbReference type="SAM" id="SignalP"/>
    </source>
</evidence>
<organism evidence="2 3">
    <name type="scientific">Marivirga aurantiaca</name>
    <dbReference type="NCBI Taxonomy" id="2802615"/>
    <lineage>
        <taxon>Bacteria</taxon>
        <taxon>Pseudomonadati</taxon>
        <taxon>Bacteroidota</taxon>
        <taxon>Cytophagia</taxon>
        <taxon>Cytophagales</taxon>
        <taxon>Marivirgaceae</taxon>
        <taxon>Marivirga</taxon>
    </lineage>
</organism>